<dbReference type="AlphaFoldDB" id="A0A3S0HBW1"/>
<dbReference type="Gene3D" id="3.40.50.1240">
    <property type="entry name" value="Phosphoglycerate mutase-like"/>
    <property type="match status" value="1"/>
</dbReference>
<dbReference type="Proteomes" id="UP000282184">
    <property type="component" value="Unassembled WGS sequence"/>
</dbReference>
<dbReference type="Pfam" id="PF00300">
    <property type="entry name" value="His_Phos_1"/>
    <property type="match status" value="1"/>
</dbReference>
<evidence type="ECO:0000313" key="2">
    <source>
        <dbReference type="Proteomes" id="UP000282184"/>
    </source>
</evidence>
<accession>A0A3S0HBW1</accession>
<dbReference type="CDD" id="cd07040">
    <property type="entry name" value="HP"/>
    <property type="match status" value="1"/>
</dbReference>
<evidence type="ECO:0000313" key="1">
    <source>
        <dbReference type="EMBL" id="RTQ52555.1"/>
    </source>
</evidence>
<name>A0A3S0HBW1_9BACT</name>
<dbReference type="SMART" id="SM00855">
    <property type="entry name" value="PGAM"/>
    <property type="match status" value="1"/>
</dbReference>
<dbReference type="InterPro" id="IPR029033">
    <property type="entry name" value="His_PPase_superfam"/>
</dbReference>
<dbReference type="OrthoDB" id="3296006at2"/>
<dbReference type="InterPro" id="IPR013078">
    <property type="entry name" value="His_Pase_superF_clade-1"/>
</dbReference>
<dbReference type="EMBL" id="RXOF01000002">
    <property type="protein sequence ID" value="RTQ52555.1"/>
    <property type="molecule type" value="Genomic_DNA"/>
</dbReference>
<sequence length="183" mass="19391">MPPMLRLLGLLLPLLGVLAFVAPDSAKPKAITVYVVRHAEKGALLDPQQPNEQPLSEAGLLRAGELALTLRKAPIVAVYSTDTKRTRDTGTPLATARKLSIEPYKSDAPGLAALATRIRQTPPGKAVLVVGHSNTVLETIEALGAVRPVKAIADNEFSYLFEVKLPANGGPATATVRRYGAVK</sequence>
<organism evidence="1 2">
    <name type="scientific">Hymenobacter gummosus</name>
    <dbReference type="NCBI Taxonomy" id="1776032"/>
    <lineage>
        <taxon>Bacteria</taxon>
        <taxon>Pseudomonadati</taxon>
        <taxon>Bacteroidota</taxon>
        <taxon>Cytophagia</taxon>
        <taxon>Cytophagales</taxon>
        <taxon>Hymenobacteraceae</taxon>
        <taxon>Hymenobacter</taxon>
    </lineage>
</organism>
<reference evidence="1 2" key="1">
    <citation type="submission" date="2018-12" db="EMBL/GenBank/DDBJ databases">
        <title>Hymenobacter gummosus sp. nov., isolated from a spring.</title>
        <authorList>
            <person name="Nie L."/>
        </authorList>
    </citation>
    <scope>NUCLEOTIDE SEQUENCE [LARGE SCALE GENOMIC DNA]</scope>
    <source>
        <strain evidence="1 2">KCTC 52166</strain>
    </source>
</reference>
<dbReference type="SUPFAM" id="SSF53254">
    <property type="entry name" value="Phosphoglycerate mutase-like"/>
    <property type="match status" value="1"/>
</dbReference>
<comment type="caution">
    <text evidence="1">The sequence shown here is derived from an EMBL/GenBank/DDBJ whole genome shotgun (WGS) entry which is preliminary data.</text>
</comment>
<gene>
    <name evidence="1" type="ORF">EJV47_05965</name>
</gene>
<keyword evidence="2" id="KW-1185">Reference proteome</keyword>
<proteinExistence type="predicted"/>
<protein>
    <submittedName>
        <fullName evidence="1">Histidine phosphatase family protein</fullName>
    </submittedName>
</protein>